<dbReference type="HOGENOM" id="CLU_3214074_0_0_3"/>
<dbReference type="EMBL" id="CP003600">
    <property type="protein sequence ID" value="AFY94772.1"/>
    <property type="molecule type" value="Genomic_DNA"/>
</dbReference>
<gene>
    <name evidence="1" type="ORF">Cha6605_3801</name>
</gene>
<proteinExistence type="predicted"/>
<sequence length="44" mass="4665">MRMAAALPISVPTIENASGTAVVVEGEILPTPEIVFVKEPKEDD</sequence>
<organism evidence="1 2">
    <name type="scientific">Chamaesiphon minutus (strain ATCC 27169 / PCC 6605)</name>
    <dbReference type="NCBI Taxonomy" id="1173020"/>
    <lineage>
        <taxon>Bacteria</taxon>
        <taxon>Bacillati</taxon>
        <taxon>Cyanobacteriota</taxon>
        <taxon>Cyanophyceae</taxon>
        <taxon>Gomontiellales</taxon>
        <taxon>Chamaesiphonaceae</taxon>
        <taxon>Chamaesiphon</taxon>
    </lineage>
</organism>
<protein>
    <submittedName>
        <fullName evidence="1">Uncharacterized protein</fullName>
    </submittedName>
</protein>
<evidence type="ECO:0000313" key="1">
    <source>
        <dbReference type="EMBL" id="AFY94772.1"/>
    </source>
</evidence>
<dbReference type="AlphaFoldDB" id="K9UI49"/>
<reference evidence="1 2" key="1">
    <citation type="submission" date="2012-05" db="EMBL/GenBank/DDBJ databases">
        <title>Finished chromosome of genome of Chamaesiphon sp. PCC 6605.</title>
        <authorList>
            <consortium name="US DOE Joint Genome Institute"/>
            <person name="Gugger M."/>
            <person name="Coursin T."/>
            <person name="Rippka R."/>
            <person name="Tandeau De Marsac N."/>
            <person name="Huntemann M."/>
            <person name="Wei C.-L."/>
            <person name="Han J."/>
            <person name="Detter J.C."/>
            <person name="Han C."/>
            <person name="Tapia R."/>
            <person name="Chen A."/>
            <person name="Kyrpides N."/>
            <person name="Mavromatis K."/>
            <person name="Markowitz V."/>
            <person name="Szeto E."/>
            <person name="Ivanova N."/>
            <person name="Pagani I."/>
            <person name="Pati A."/>
            <person name="Goodwin L."/>
            <person name="Nordberg H.P."/>
            <person name="Cantor M.N."/>
            <person name="Hua S.X."/>
            <person name="Woyke T."/>
            <person name="Kerfeld C.A."/>
        </authorList>
    </citation>
    <scope>NUCLEOTIDE SEQUENCE [LARGE SCALE GENOMIC DNA]</scope>
    <source>
        <strain evidence="2">ATCC 27169 / PCC 6605</strain>
    </source>
</reference>
<accession>K9UI49</accession>
<keyword evidence="2" id="KW-1185">Reference proteome</keyword>
<dbReference type="KEGG" id="cmp:Cha6605_3801"/>
<name>K9UI49_CHAP6</name>
<evidence type="ECO:0000313" key="2">
    <source>
        <dbReference type="Proteomes" id="UP000010366"/>
    </source>
</evidence>
<dbReference type="Proteomes" id="UP000010366">
    <property type="component" value="Chromosome"/>
</dbReference>